<dbReference type="Pfam" id="PF13452">
    <property type="entry name" value="FAS1_DH_region"/>
    <property type="match status" value="1"/>
</dbReference>
<dbReference type="RefSeq" id="WP_379583271.1">
    <property type="nucleotide sequence ID" value="NZ_JBHSQW010000010.1"/>
</dbReference>
<feature type="domain" description="FAS1-like dehydratase" evidence="1">
    <location>
        <begin position="7"/>
        <end position="135"/>
    </location>
</feature>
<dbReference type="PIRSF" id="PIRSF018072">
    <property type="entry name" value="UCP018072"/>
    <property type="match status" value="1"/>
</dbReference>
<protein>
    <submittedName>
        <fullName evidence="2">MaoC family dehydratase N-terminal domain-containing protein</fullName>
    </submittedName>
</protein>
<evidence type="ECO:0000259" key="1">
    <source>
        <dbReference type="Pfam" id="PF13452"/>
    </source>
</evidence>
<comment type="caution">
    <text evidence="2">The sequence shown here is derived from an EMBL/GenBank/DDBJ whole genome shotgun (WGS) entry which is preliminary data.</text>
</comment>
<dbReference type="InterPro" id="IPR029069">
    <property type="entry name" value="HotDog_dom_sf"/>
</dbReference>
<evidence type="ECO:0000313" key="2">
    <source>
        <dbReference type="EMBL" id="MFC5993559.1"/>
    </source>
</evidence>
<evidence type="ECO:0000313" key="3">
    <source>
        <dbReference type="Proteomes" id="UP001596302"/>
    </source>
</evidence>
<keyword evidence="3" id="KW-1185">Reference proteome</keyword>
<reference evidence="3" key="1">
    <citation type="journal article" date="2019" name="Int. J. Syst. Evol. Microbiol.">
        <title>The Global Catalogue of Microorganisms (GCM) 10K type strain sequencing project: providing services to taxonomists for standard genome sequencing and annotation.</title>
        <authorList>
            <consortium name="The Broad Institute Genomics Platform"/>
            <consortium name="The Broad Institute Genome Sequencing Center for Infectious Disease"/>
            <person name="Wu L."/>
            <person name="Ma J."/>
        </authorList>
    </citation>
    <scope>NUCLEOTIDE SEQUENCE [LARGE SCALE GENOMIC DNA]</scope>
    <source>
        <strain evidence="3">CCM 8391</strain>
    </source>
</reference>
<dbReference type="InterPro" id="IPR016709">
    <property type="entry name" value="HadA-like"/>
</dbReference>
<sequence>MTIDPAAVGAAQPTVAVDVERGRLRAFAHAIGETDPVYTDLDAARAAGHPDLPVPPTFLFGLGAGDFAWLTGLGVDLRRVLHGEQHFTYHDVAHAGDTLILAPRIVEVFSKRAGALQFLVREITVRRDDGSAVADLRETMIVRKLGGAS</sequence>
<dbReference type="SUPFAM" id="SSF54637">
    <property type="entry name" value="Thioesterase/thiol ester dehydrase-isomerase"/>
    <property type="match status" value="1"/>
</dbReference>
<accession>A0ABW1IYV0</accession>
<proteinExistence type="predicted"/>
<organism evidence="2 3">
    <name type="scientific">Pseudonocardia hispaniensis</name>
    <dbReference type="NCBI Taxonomy" id="904933"/>
    <lineage>
        <taxon>Bacteria</taxon>
        <taxon>Bacillati</taxon>
        <taxon>Actinomycetota</taxon>
        <taxon>Actinomycetes</taxon>
        <taxon>Pseudonocardiales</taxon>
        <taxon>Pseudonocardiaceae</taxon>
        <taxon>Pseudonocardia</taxon>
    </lineage>
</organism>
<dbReference type="CDD" id="cd03441">
    <property type="entry name" value="R_hydratase_like"/>
    <property type="match status" value="1"/>
</dbReference>
<name>A0ABW1IYV0_9PSEU</name>
<dbReference type="Proteomes" id="UP001596302">
    <property type="component" value="Unassembled WGS sequence"/>
</dbReference>
<dbReference type="InterPro" id="IPR039569">
    <property type="entry name" value="FAS1-like_DH_region"/>
</dbReference>
<dbReference type="Gene3D" id="3.10.129.10">
    <property type="entry name" value="Hotdog Thioesterase"/>
    <property type="match status" value="1"/>
</dbReference>
<dbReference type="EMBL" id="JBHSQW010000010">
    <property type="protein sequence ID" value="MFC5993559.1"/>
    <property type="molecule type" value="Genomic_DNA"/>
</dbReference>
<gene>
    <name evidence="2" type="ORF">ACFQE5_04930</name>
</gene>